<evidence type="ECO:0008006" key="3">
    <source>
        <dbReference type="Google" id="ProtNLM"/>
    </source>
</evidence>
<dbReference type="EMBL" id="CP014060">
    <property type="protein sequence ID" value="AMG38237.1"/>
    <property type="molecule type" value="Genomic_DNA"/>
</dbReference>
<gene>
    <name evidence="1" type="ORF">AL504_20765</name>
</gene>
<dbReference type="AlphaFoldDB" id="A0A0X8P1L6"/>
<accession>A0A0X8P1L6</accession>
<sequence>MTTPYLSIPQEQVAERLDELIEAAHTGTRVVITRDGMAYAQFWRVNPLLTEEAHRAIEELKQFKGIPYVDDATWWYAVKGICE</sequence>
<organism evidence="1 2">
    <name type="scientific">Alcaligenes xylosoxydans xylosoxydans</name>
    <name type="common">Achromobacter xylosoxidans</name>
    <dbReference type="NCBI Taxonomy" id="85698"/>
    <lineage>
        <taxon>Bacteria</taxon>
        <taxon>Pseudomonadati</taxon>
        <taxon>Pseudomonadota</taxon>
        <taxon>Betaproteobacteria</taxon>
        <taxon>Burkholderiales</taxon>
        <taxon>Alcaligenaceae</taxon>
        <taxon>Achromobacter</taxon>
    </lineage>
</organism>
<evidence type="ECO:0000313" key="1">
    <source>
        <dbReference type="EMBL" id="AMG38237.1"/>
    </source>
</evidence>
<proteinExistence type="predicted"/>
<evidence type="ECO:0000313" key="2">
    <source>
        <dbReference type="Proteomes" id="UP000060602"/>
    </source>
</evidence>
<reference evidence="2" key="1">
    <citation type="submission" date="2015-12" db="EMBL/GenBank/DDBJ databases">
        <title>FDA dAtabase for Regulatory Grade micrObial Sequences (FDA-ARGOS): Supporting development and validation of Infectious Disease Dx tests.</title>
        <authorList>
            <person name="Case J."/>
            <person name="Tallon L."/>
            <person name="Sadzewicz L."/>
            <person name="Sengamalay N."/>
            <person name="Ott S."/>
            <person name="Godinez A."/>
            <person name="Nagaraj S."/>
            <person name="Nadendla S."/>
            <person name="Sichtig H."/>
        </authorList>
    </citation>
    <scope>NUCLEOTIDE SEQUENCE [LARGE SCALE GENOMIC DNA]</scope>
    <source>
        <strain evidence="2">FDAARGOS_147</strain>
    </source>
</reference>
<dbReference type="Proteomes" id="UP000060602">
    <property type="component" value="Chromosome"/>
</dbReference>
<name>A0A0X8P1L6_ALCXX</name>
<protein>
    <recommendedName>
        <fullName evidence="3">Prevent-host-death protein</fullName>
    </recommendedName>
</protein>
<dbReference type="RefSeq" id="WP_006391833.1">
    <property type="nucleotide sequence ID" value="NZ_CP014060.2"/>
</dbReference>